<dbReference type="InterPro" id="IPR004159">
    <property type="entry name" value="Put_SAM_MeTrfase"/>
</dbReference>
<evidence type="ECO:0000256" key="7">
    <source>
        <dbReference type="ARBA" id="ARBA00037847"/>
    </source>
</evidence>
<evidence type="ECO:0000256" key="4">
    <source>
        <dbReference type="ARBA" id="ARBA00022679"/>
    </source>
</evidence>
<accession>A0AAQ3NCV4</accession>
<evidence type="ECO:0000256" key="6">
    <source>
        <dbReference type="ARBA" id="ARBA00023180"/>
    </source>
</evidence>
<keyword evidence="4 8" id="KW-0808">Transferase</keyword>
<dbReference type="GO" id="GO:0005768">
    <property type="term" value="C:endosome"/>
    <property type="evidence" value="ECO:0007669"/>
    <property type="project" value="TreeGrafter"/>
</dbReference>
<evidence type="ECO:0000256" key="2">
    <source>
        <dbReference type="ARBA" id="ARBA00008361"/>
    </source>
</evidence>
<dbReference type="PANTHER" id="PTHR10108">
    <property type="entry name" value="SAM-DEPENDENT METHYLTRANSFERASE"/>
    <property type="match status" value="1"/>
</dbReference>
<evidence type="ECO:0000256" key="5">
    <source>
        <dbReference type="ARBA" id="ARBA00022968"/>
    </source>
</evidence>
<keyword evidence="6 8" id="KW-0325">Glycoprotein</keyword>
<sequence length="301" mass="33994">MVTVTKAMCWSVVAKTLDSSGIGLVIYQKPTSSSCYQERKENTPPLSHVVQTETIEENVHEPTIASNAKHITVTVSLTSIPSDFVFMIRYAKLSGCLIPLPVDGEGNIQSWPMSWPQRLTGIPPSLSSESDVTEKFLNDTKHWSELVSDVYIDGLSINWSSVRNVMDMNAGYAGFAASLIDLPVWVMNVVPIDMPDTLTTIFDRGLIGLYHDWCESLSTYPRTYDLVHASFLFKHLEQRCEIVDVVVEIDRILRPDGYVLVQDTVEMMNKLGPVLHSLHWSVTLYQNRFLVGKKSFWRPRP</sequence>
<dbReference type="Proteomes" id="UP001374535">
    <property type="component" value="Chromosome 6"/>
</dbReference>
<keyword evidence="5 8" id="KW-0735">Signal-anchor</keyword>
<dbReference type="GO" id="GO:0005802">
    <property type="term" value="C:trans-Golgi network"/>
    <property type="evidence" value="ECO:0007669"/>
    <property type="project" value="TreeGrafter"/>
</dbReference>
<dbReference type="PANTHER" id="PTHR10108:SF887">
    <property type="entry name" value="METHYLTRANSFERASE PMT22-RELATED"/>
    <property type="match status" value="1"/>
</dbReference>
<reference evidence="9 10" key="1">
    <citation type="journal article" date="2023" name="Life. Sci Alliance">
        <title>Evolutionary insights into 3D genome organization and epigenetic landscape of Vigna mungo.</title>
        <authorList>
            <person name="Junaid A."/>
            <person name="Singh B."/>
            <person name="Bhatia S."/>
        </authorList>
    </citation>
    <scope>NUCLEOTIDE SEQUENCE [LARGE SCALE GENOMIC DNA]</scope>
    <source>
        <strain evidence="9">Urdbean</strain>
    </source>
</reference>
<dbReference type="GO" id="GO:0016020">
    <property type="term" value="C:membrane"/>
    <property type="evidence" value="ECO:0007669"/>
    <property type="project" value="UniProtKB-SubCell"/>
</dbReference>
<name>A0AAQ3NCV4_VIGMU</name>
<evidence type="ECO:0000256" key="3">
    <source>
        <dbReference type="ARBA" id="ARBA00022603"/>
    </source>
</evidence>
<protein>
    <recommendedName>
        <fullName evidence="8">Methyltransferase</fullName>
        <ecNumber evidence="8">2.1.1.-</ecNumber>
    </recommendedName>
</protein>
<dbReference type="EMBL" id="CP144695">
    <property type="protein sequence ID" value="WVZ07800.1"/>
    <property type="molecule type" value="Genomic_DNA"/>
</dbReference>
<keyword evidence="3 8" id="KW-0489">Methyltransferase</keyword>
<dbReference type="InterPro" id="IPR029063">
    <property type="entry name" value="SAM-dependent_MTases_sf"/>
</dbReference>
<evidence type="ECO:0000313" key="9">
    <source>
        <dbReference type="EMBL" id="WVZ07800.1"/>
    </source>
</evidence>
<gene>
    <name evidence="9" type="ORF">V8G54_021146</name>
</gene>
<dbReference type="Pfam" id="PF03141">
    <property type="entry name" value="Methyltransf_29"/>
    <property type="match status" value="1"/>
</dbReference>
<evidence type="ECO:0000256" key="8">
    <source>
        <dbReference type="RuleBase" id="RU366043"/>
    </source>
</evidence>
<dbReference type="EC" id="2.1.1.-" evidence="8"/>
<dbReference type="SUPFAM" id="SSF53335">
    <property type="entry name" value="S-adenosyl-L-methionine-dependent methyltransferases"/>
    <property type="match status" value="1"/>
</dbReference>
<keyword evidence="10" id="KW-1185">Reference proteome</keyword>
<dbReference type="GO" id="GO:0032259">
    <property type="term" value="P:methylation"/>
    <property type="evidence" value="ECO:0007669"/>
    <property type="project" value="UniProtKB-KW"/>
</dbReference>
<organism evidence="9 10">
    <name type="scientific">Vigna mungo</name>
    <name type="common">Black gram</name>
    <name type="synonym">Phaseolus mungo</name>
    <dbReference type="NCBI Taxonomy" id="3915"/>
    <lineage>
        <taxon>Eukaryota</taxon>
        <taxon>Viridiplantae</taxon>
        <taxon>Streptophyta</taxon>
        <taxon>Embryophyta</taxon>
        <taxon>Tracheophyta</taxon>
        <taxon>Spermatophyta</taxon>
        <taxon>Magnoliopsida</taxon>
        <taxon>eudicotyledons</taxon>
        <taxon>Gunneridae</taxon>
        <taxon>Pentapetalae</taxon>
        <taxon>rosids</taxon>
        <taxon>fabids</taxon>
        <taxon>Fabales</taxon>
        <taxon>Fabaceae</taxon>
        <taxon>Papilionoideae</taxon>
        <taxon>50 kb inversion clade</taxon>
        <taxon>NPAAA clade</taxon>
        <taxon>indigoferoid/millettioid clade</taxon>
        <taxon>Phaseoleae</taxon>
        <taxon>Vigna</taxon>
    </lineage>
</organism>
<dbReference type="GO" id="GO:0008168">
    <property type="term" value="F:methyltransferase activity"/>
    <property type="evidence" value="ECO:0007669"/>
    <property type="project" value="UniProtKB-UniRule"/>
</dbReference>
<comment type="subcellular location">
    <subcellularLocation>
        <location evidence="7">Endomembrane system</location>
        <topology evidence="7">Single-pass membrane protein</topology>
    </subcellularLocation>
    <subcellularLocation>
        <location evidence="1 8">Membrane</location>
        <topology evidence="1 8">Single-pass type II membrane protein</topology>
    </subcellularLocation>
</comment>
<evidence type="ECO:0000256" key="1">
    <source>
        <dbReference type="ARBA" id="ARBA00004606"/>
    </source>
</evidence>
<dbReference type="Gene3D" id="3.40.50.150">
    <property type="entry name" value="Vaccinia Virus protein VP39"/>
    <property type="match status" value="1"/>
</dbReference>
<proteinExistence type="inferred from homology"/>
<evidence type="ECO:0000313" key="10">
    <source>
        <dbReference type="Proteomes" id="UP001374535"/>
    </source>
</evidence>
<comment type="similarity">
    <text evidence="2 8">Belongs to the methyltransferase superfamily.</text>
</comment>
<dbReference type="AlphaFoldDB" id="A0AAQ3NCV4"/>
<keyword evidence="5 8" id="KW-0812">Transmembrane</keyword>